<dbReference type="STRING" id="196164.gene:10742172"/>
<proteinExistence type="predicted"/>
<sequence>MRDTNTSGSPGHARYVKTGRDMGDTSSGMDITRLRLMVQITMDHVGDLHNLTPGIGQ</sequence>
<organism evidence="2 3">
    <name type="scientific">Corynebacterium efficiens (strain DSM 44549 / YS-314 / AJ 12310 / JCM 11189 / NBRC 100395)</name>
    <dbReference type="NCBI Taxonomy" id="196164"/>
    <lineage>
        <taxon>Bacteria</taxon>
        <taxon>Bacillati</taxon>
        <taxon>Actinomycetota</taxon>
        <taxon>Actinomycetes</taxon>
        <taxon>Mycobacteriales</taxon>
        <taxon>Corynebacteriaceae</taxon>
        <taxon>Corynebacterium</taxon>
    </lineage>
</organism>
<dbReference type="EMBL" id="BA000035">
    <property type="protein sequence ID" value="BAC18561.1"/>
    <property type="molecule type" value="Genomic_DNA"/>
</dbReference>
<dbReference type="Proteomes" id="UP000001409">
    <property type="component" value="Chromosome"/>
</dbReference>
<evidence type="ECO:0000256" key="1">
    <source>
        <dbReference type="SAM" id="MobiDB-lite"/>
    </source>
</evidence>
<dbReference type="KEGG" id="cef:CE1751"/>
<accession>Q8FT20</accession>
<name>Q8FT20_COREF</name>
<evidence type="ECO:0000313" key="3">
    <source>
        <dbReference type="Proteomes" id="UP000001409"/>
    </source>
</evidence>
<accession>C8NP60</accession>
<feature type="region of interest" description="Disordered" evidence="1">
    <location>
        <begin position="1"/>
        <end position="27"/>
    </location>
</feature>
<protein>
    <submittedName>
        <fullName evidence="2">Uncharacterized protein</fullName>
    </submittedName>
</protein>
<evidence type="ECO:0000313" key="2">
    <source>
        <dbReference type="EMBL" id="BAC18561.1"/>
    </source>
</evidence>
<dbReference type="AlphaFoldDB" id="Q8FT20"/>
<dbReference type="HOGENOM" id="CLU_2988953_0_0_11"/>
<reference evidence="2 3" key="1">
    <citation type="journal article" date="2003" name="Genome Res.">
        <title>Comparative complete genome sequence analysis of the amino acid replacements responsible for the thermostability of Corynebacterium efficiens.</title>
        <authorList>
            <person name="Nishio Y."/>
            <person name="Nakamura Y."/>
            <person name="Kawarabayasi Y."/>
            <person name="Usuda Y."/>
            <person name="Kimura E."/>
            <person name="Sugimoto S."/>
            <person name="Matsui K."/>
            <person name="Yamagishi A."/>
            <person name="Kikuchi H."/>
            <person name="Ikeo K."/>
            <person name="Gojobori T."/>
        </authorList>
    </citation>
    <scope>NUCLEOTIDE SEQUENCE [LARGE SCALE GENOMIC DNA]</scope>
    <source>
        <strain evidence="3">DSM 44549 / YS-314 / AJ 12310 / JCM 11189 / NBRC 100395</strain>
    </source>
</reference>
<keyword evidence="3" id="KW-1185">Reference proteome</keyword>